<dbReference type="EMBL" id="MLJW01000041">
    <property type="protein sequence ID" value="OIR06775.1"/>
    <property type="molecule type" value="Genomic_DNA"/>
</dbReference>
<dbReference type="SUPFAM" id="SSF53335">
    <property type="entry name" value="S-adenosyl-L-methionine-dependent methyltransferases"/>
    <property type="match status" value="1"/>
</dbReference>
<dbReference type="AlphaFoldDB" id="A0A1J5SEE7"/>
<sequence length="308" mass="34974">MPVERNLCVVCAAAVSRSDLWAARDLDLPSEFRVKHCPVCGLRWLDPMPTAAEYRLMYEALYFDGEAAAVPDWMRQFAAQPYQDNVLGQRRDAYQRRLARLARSFPARGTLLDVGLASGEFALMAQQDGWQVAGLDVSDRACELARAQGIRAWRGALEEIDFSGERFDVIHLSHVFEHFVDPRAALRLMRGLMAPASLLLIEVPNQFDSWVRRLARGARRVGLLAPIARSVWSIHHPYFYSQQTLVRLVLDEGFELEWRRSHFPERWRSSPVRRLLGAVDLVADRLGRCGDDIELALRIAPAIREPAA</sequence>
<dbReference type="Pfam" id="PF13489">
    <property type="entry name" value="Methyltransf_23"/>
    <property type="match status" value="1"/>
</dbReference>
<dbReference type="CDD" id="cd02440">
    <property type="entry name" value="AdoMet_MTases"/>
    <property type="match status" value="1"/>
</dbReference>
<dbReference type="InterPro" id="IPR029063">
    <property type="entry name" value="SAM-dependent_MTases_sf"/>
</dbReference>
<reference evidence="1" key="1">
    <citation type="submission" date="2016-10" db="EMBL/GenBank/DDBJ databases">
        <title>Sequence of Gallionella enrichment culture.</title>
        <authorList>
            <person name="Poehlein A."/>
            <person name="Muehling M."/>
            <person name="Daniel R."/>
        </authorList>
    </citation>
    <scope>NUCLEOTIDE SEQUENCE</scope>
</reference>
<name>A0A1J5SEE7_9ZZZZ</name>
<comment type="caution">
    <text evidence="1">The sequence shown here is derived from an EMBL/GenBank/DDBJ whole genome shotgun (WGS) entry which is preliminary data.</text>
</comment>
<evidence type="ECO:0000313" key="1">
    <source>
        <dbReference type="EMBL" id="OIR06775.1"/>
    </source>
</evidence>
<gene>
    <name evidence="1" type="ORF">GALL_110230</name>
</gene>
<accession>A0A1J5SEE7</accession>
<dbReference type="PANTHER" id="PTHR43861">
    <property type="entry name" value="TRANS-ACONITATE 2-METHYLTRANSFERASE-RELATED"/>
    <property type="match status" value="1"/>
</dbReference>
<organism evidence="1">
    <name type="scientific">mine drainage metagenome</name>
    <dbReference type="NCBI Taxonomy" id="410659"/>
    <lineage>
        <taxon>unclassified sequences</taxon>
        <taxon>metagenomes</taxon>
        <taxon>ecological metagenomes</taxon>
    </lineage>
</organism>
<dbReference type="Gene3D" id="3.40.50.150">
    <property type="entry name" value="Vaccinia Virus protein VP39"/>
    <property type="match status" value="1"/>
</dbReference>
<proteinExistence type="predicted"/>
<protein>
    <recommendedName>
        <fullName evidence="2">Class I SAM-dependent methyltransferase</fullName>
    </recommendedName>
</protein>
<evidence type="ECO:0008006" key="2">
    <source>
        <dbReference type="Google" id="ProtNLM"/>
    </source>
</evidence>